<protein>
    <submittedName>
        <fullName evidence="2">Uncharacterized protein</fullName>
    </submittedName>
</protein>
<accession>A0AAE1RU00</accession>
<dbReference type="Proteomes" id="UP001291623">
    <property type="component" value="Unassembled WGS sequence"/>
</dbReference>
<gene>
    <name evidence="2" type="ORF">RND71_023478</name>
</gene>
<keyword evidence="3" id="KW-1185">Reference proteome</keyword>
<organism evidence="2 3">
    <name type="scientific">Anisodus tanguticus</name>
    <dbReference type="NCBI Taxonomy" id="243964"/>
    <lineage>
        <taxon>Eukaryota</taxon>
        <taxon>Viridiplantae</taxon>
        <taxon>Streptophyta</taxon>
        <taxon>Embryophyta</taxon>
        <taxon>Tracheophyta</taxon>
        <taxon>Spermatophyta</taxon>
        <taxon>Magnoliopsida</taxon>
        <taxon>eudicotyledons</taxon>
        <taxon>Gunneridae</taxon>
        <taxon>Pentapetalae</taxon>
        <taxon>asterids</taxon>
        <taxon>lamiids</taxon>
        <taxon>Solanales</taxon>
        <taxon>Solanaceae</taxon>
        <taxon>Solanoideae</taxon>
        <taxon>Hyoscyameae</taxon>
        <taxon>Anisodus</taxon>
    </lineage>
</organism>
<dbReference type="AlphaFoldDB" id="A0AAE1RU00"/>
<evidence type="ECO:0000256" key="1">
    <source>
        <dbReference type="SAM" id="MobiDB-lite"/>
    </source>
</evidence>
<comment type="caution">
    <text evidence="2">The sequence shown here is derived from an EMBL/GenBank/DDBJ whole genome shotgun (WGS) entry which is preliminary data.</text>
</comment>
<proteinExistence type="predicted"/>
<evidence type="ECO:0000313" key="3">
    <source>
        <dbReference type="Proteomes" id="UP001291623"/>
    </source>
</evidence>
<feature type="region of interest" description="Disordered" evidence="1">
    <location>
        <begin position="130"/>
        <end position="152"/>
    </location>
</feature>
<feature type="compositionally biased region" description="Low complexity" evidence="1">
    <location>
        <begin position="142"/>
        <end position="151"/>
    </location>
</feature>
<name>A0AAE1RU00_9SOLA</name>
<dbReference type="EMBL" id="JAVYJV010000012">
    <property type="protein sequence ID" value="KAK4357868.1"/>
    <property type="molecule type" value="Genomic_DNA"/>
</dbReference>
<feature type="region of interest" description="Disordered" evidence="1">
    <location>
        <begin position="1"/>
        <end position="48"/>
    </location>
</feature>
<reference evidence="2" key="1">
    <citation type="submission" date="2023-12" db="EMBL/GenBank/DDBJ databases">
        <title>Genome assembly of Anisodus tanguticus.</title>
        <authorList>
            <person name="Wang Y.-J."/>
        </authorList>
    </citation>
    <scope>NUCLEOTIDE SEQUENCE</scope>
    <source>
        <strain evidence="2">KB-2021</strain>
        <tissue evidence="2">Leaf</tissue>
    </source>
</reference>
<sequence length="343" mass="38267">MAAQTTLSFLKTQSFSNIPNPSKPSPMSVSPKSTKTKDYSPMSTSPANNKVYKHYTSINDLRPVEEDCTQVMILLGSDKPLQVSYPGDNENPIDVDTTSDFSNLASKSTFPTRKSKRVFKNQFGEYQSGKRSRKESTFPVDTTTSSSTNTNFSVHNKQGELLMLLLEADRQRKGAGNSTGGEELRWLLTTSDAEDEDAEDEDVAAQCCDRVIDHRKWLKATVIIMLMDVRIANELGRGSSKAAKFSIMTIPIDKFLHYKLITMCRFATATAIGGVMREQKLIFGAISWGMCCGERSNINFKTCLALVPDHRHGNDGLDIHLASLVFLIIYVWLGRSKHVQYLI</sequence>
<evidence type="ECO:0000313" key="2">
    <source>
        <dbReference type="EMBL" id="KAK4357868.1"/>
    </source>
</evidence>
<feature type="compositionally biased region" description="Polar residues" evidence="1">
    <location>
        <begin position="1"/>
        <end position="18"/>
    </location>
</feature>